<evidence type="ECO:0000313" key="3">
    <source>
        <dbReference type="EMBL" id="CAH3160290.1"/>
    </source>
</evidence>
<dbReference type="PANTHER" id="PTHR48094">
    <property type="entry name" value="PROTEIN/NUCLEIC ACID DEGLYCASE DJ-1-RELATED"/>
    <property type="match status" value="1"/>
</dbReference>
<sequence>APTALHTHGIAKGKTVTSHPSVKDKLDGYTYSEDRVVRDGNLVTSRGPGTAFEFGIELVRAVRGDDGEAEKLAGPMLIK</sequence>
<protein>
    <recommendedName>
        <fullName evidence="2">DJ-1/PfpI domain-containing protein</fullName>
    </recommendedName>
</protein>
<dbReference type="Proteomes" id="UP001159427">
    <property type="component" value="Unassembled WGS sequence"/>
</dbReference>
<dbReference type="Pfam" id="PF01965">
    <property type="entry name" value="DJ-1_PfpI"/>
    <property type="match status" value="1"/>
</dbReference>
<name>A0ABN8Q9Y0_9CNID</name>
<evidence type="ECO:0000256" key="1">
    <source>
        <dbReference type="SAM" id="MobiDB-lite"/>
    </source>
</evidence>
<proteinExistence type="predicted"/>
<organism evidence="3 4">
    <name type="scientific">Porites evermanni</name>
    <dbReference type="NCBI Taxonomy" id="104178"/>
    <lineage>
        <taxon>Eukaryota</taxon>
        <taxon>Metazoa</taxon>
        <taxon>Cnidaria</taxon>
        <taxon>Anthozoa</taxon>
        <taxon>Hexacorallia</taxon>
        <taxon>Scleractinia</taxon>
        <taxon>Fungiina</taxon>
        <taxon>Poritidae</taxon>
        <taxon>Porites</taxon>
    </lineage>
</organism>
<comment type="caution">
    <text evidence="3">The sequence shown here is derived from an EMBL/GenBank/DDBJ whole genome shotgun (WGS) entry which is preliminary data.</text>
</comment>
<evidence type="ECO:0000259" key="2">
    <source>
        <dbReference type="Pfam" id="PF01965"/>
    </source>
</evidence>
<dbReference type="SUPFAM" id="SSF52317">
    <property type="entry name" value="Class I glutamine amidotransferase-like"/>
    <property type="match status" value="1"/>
</dbReference>
<dbReference type="InterPro" id="IPR050325">
    <property type="entry name" value="Prot/Nucl_acid_deglycase"/>
</dbReference>
<feature type="domain" description="DJ-1/PfpI" evidence="2">
    <location>
        <begin position="1"/>
        <end position="60"/>
    </location>
</feature>
<feature type="region of interest" description="Disordered" evidence="1">
    <location>
        <begin position="1"/>
        <end position="21"/>
    </location>
</feature>
<dbReference type="PANTHER" id="PTHR48094:SF12">
    <property type="entry name" value="PARKINSON DISEASE PROTEIN 7 HOMOLOG"/>
    <property type="match status" value="1"/>
</dbReference>
<gene>
    <name evidence="3" type="ORF">PEVE_00003564</name>
</gene>
<accession>A0ABN8Q9Y0</accession>
<reference evidence="3 4" key="1">
    <citation type="submission" date="2022-05" db="EMBL/GenBank/DDBJ databases">
        <authorList>
            <consortium name="Genoscope - CEA"/>
            <person name="William W."/>
        </authorList>
    </citation>
    <scope>NUCLEOTIDE SEQUENCE [LARGE SCALE GENOMIC DNA]</scope>
</reference>
<keyword evidence="4" id="KW-1185">Reference proteome</keyword>
<evidence type="ECO:0000313" key="4">
    <source>
        <dbReference type="Proteomes" id="UP001159427"/>
    </source>
</evidence>
<dbReference type="InterPro" id="IPR029062">
    <property type="entry name" value="Class_I_gatase-like"/>
</dbReference>
<dbReference type="EMBL" id="CALNXI010001211">
    <property type="protein sequence ID" value="CAH3160290.1"/>
    <property type="molecule type" value="Genomic_DNA"/>
</dbReference>
<feature type="non-terminal residue" evidence="3">
    <location>
        <position position="1"/>
    </location>
</feature>
<dbReference type="InterPro" id="IPR002818">
    <property type="entry name" value="DJ-1/PfpI"/>
</dbReference>
<dbReference type="Gene3D" id="3.40.50.880">
    <property type="match status" value="1"/>
</dbReference>